<proteinExistence type="predicted"/>
<dbReference type="SUPFAM" id="SSF55144">
    <property type="entry name" value="LigT-like"/>
    <property type="match status" value="1"/>
</dbReference>
<evidence type="ECO:0000313" key="3">
    <source>
        <dbReference type="Proteomes" id="UP001551482"/>
    </source>
</evidence>
<dbReference type="Pfam" id="PF13563">
    <property type="entry name" value="2_5_RNA_ligase2"/>
    <property type="match status" value="1"/>
</dbReference>
<evidence type="ECO:0000313" key="2">
    <source>
        <dbReference type="EMBL" id="MEU8132151.1"/>
    </source>
</evidence>
<feature type="region of interest" description="Disordered" evidence="1">
    <location>
        <begin position="1"/>
        <end position="21"/>
    </location>
</feature>
<name>A0ABV3D8S8_9ACTN</name>
<keyword evidence="3" id="KW-1185">Reference proteome</keyword>
<dbReference type="RefSeq" id="WP_358347510.1">
    <property type="nucleotide sequence ID" value="NZ_JBEZFP010000002.1"/>
</dbReference>
<dbReference type="GO" id="GO:0016874">
    <property type="term" value="F:ligase activity"/>
    <property type="evidence" value="ECO:0007669"/>
    <property type="project" value="UniProtKB-KW"/>
</dbReference>
<sequence>MAYPPTSPTPASSPHPALPPSLTDADAIATSDWEAFSSIRSMVNHWDRPGWTPGRRSYHWFLTFPDAPDLASTAAELQAELAHFRLDVIPADGLHITMAKLGFTDEVTDEHLSTAIGATERACAAIGAFDLRVIPLAGSPGAVRFSVAPWAPLTAIRDALPTAPSGSAFRPHLGIAYSNRTMPAKPVIDAVAALRSRESVSLPVGELHLVELRREHRTYRWDLVKSFLLGTSTH</sequence>
<reference evidence="2 3" key="1">
    <citation type="submission" date="2024-06" db="EMBL/GenBank/DDBJ databases">
        <title>The Natural Products Discovery Center: Release of the First 8490 Sequenced Strains for Exploring Actinobacteria Biosynthetic Diversity.</title>
        <authorList>
            <person name="Kalkreuter E."/>
            <person name="Kautsar S.A."/>
            <person name="Yang D."/>
            <person name="Bader C.D."/>
            <person name="Teijaro C.N."/>
            <person name="Fluegel L."/>
            <person name="Davis C.M."/>
            <person name="Simpson J.R."/>
            <person name="Lauterbach L."/>
            <person name="Steele A.D."/>
            <person name="Gui C."/>
            <person name="Meng S."/>
            <person name="Li G."/>
            <person name="Viehrig K."/>
            <person name="Ye F."/>
            <person name="Su P."/>
            <person name="Kiefer A.F."/>
            <person name="Nichols A."/>
            <person name="Cepeda A.J."/>
            <person name="Yan W."/>
            <person name="Fan B."/>
            <person name="Jiang Y."/>
            <person name="Adhikari A."/>
            <person name="Zheng C.-J."/>
            <person name="Schuster L."/>
            <person name="Cowan T.M."/>
            <person name="Smanski M.J."/>
            <person name="Chevrette M.G."/>
            <person name="De Carvalho L.P.S."/>
            <person name="Shen B."/>
        </authorList>
    </citation>
    <scope>NUCLEOTIDE SEQUENCE [LARGE SCALE GENOMIC DNA]</scope>
    <source>
        <strain evidence="2 3">NPDC048946</strain>
    </source>
</reference>
<accession>A0ABV3D8S8</accession>
<dbReference type="EMBL" id="JBEZFP010000002">
    <property type="protein sequence ID" value="MEU8132151.1"/>
    <property type="molecule type" value="Genomic_DNA"/>
</dbReference>
<evidence type="ECO:0000256" key="1">
    <source>
        <dbReference type="SAM" id="MobiDB-lite"/>
    </source>
</evidence>
<feature type="compositionally biased region" description="Pro residues" evidence="1">
    <location>
        <begin position="1"/>
        <end position="19"/>
    </location>
</feature>
<protein>
    <submittedName>
        <fullName evidence="2">2'-5' RNA ligase family protein</fullName>
    </submittedName>
</protein>
<organism evidence="2 3">
    <name type="scientific">Streptodolium elevatio</name>
    <dbReference type="NCBI Taxonomy" id="3157996"/>
    <lineage>
        <taxon>Bacteria</taxon>
        <taxon>Bacillati</taxon>
        <taxon>Actinomycetota</taxon>
        <taxon>Actinomycetes</taxon>
        <taxon>Kitasatosporales</taxon>
        <taxon>Streptomycetaceae</taxon>
        <taxon>Streptodolium</taxon>
    </lineage>
</organism>
<dbReference type="Proteomes" id="UP001551482">
    <property type="component" value="Unassembled WGS sequence"/>
</dbReference>
<comment type="caution">
    <text evidence="2">The sequence shown here is derived from an EMBL/GenBank/DDBJ whole genome shotgun (WGS) entry which is preliminary data.</text>
</comment>
<dbReference type="InterPro" id="IPR009097">
    <property type="entry name" value="Cyclic_Pdiesterase"/>
</dbReference>
<keyword evidence="2" id="KW-0436">Ligase</keyword>
<gene>
    <name evidence="2" type="ORF">AB0C36_01440</name>
</gene>
<dbReference type="Gene3D" id="3.90.1140.10">
    <property type="entry name" value="Cyclic phosphodiesterase"/>
    <property type="match status" value="1"/>
</dbReference>